<evidence type="ECO:0000313" key="5">
    <source>
        <dbReference type="Proteomes" id="UP000001542"/>
    </source>
</evidence>
<dbReference type="PROSITE" id="PS50090">
    <property type="entry name" value="MYB_LIKE"/>
    <property type="match status" value="2"/>
</dbReference>
<accession>A2GK47</accession>
<organism evidence="4 5">
    <name type="scientific">Trichomonas vaginalis (strain ATCC PRA-98 / G3)</name>
    <dbReference type="NCBI Taxonomy" id="412133"/>
    <lineage>
        <taxon>Eukaryota</taxon>
        <taxon>Metamonada</taxon>
        <taxon>Parabasalia</taxon>
        <taxon>Trichomonadida</taxon>
        <taxon>Trichomonadidae</taxon>
        <taxon>Trichomonas</taxon>
    </lineage>
</organism>
<dbReference type="SUPFAM" id="SSF46689">
    <property type="entry name" value="Homeodomain-like"/>
    <property type="match status" value="1"/>
</dbReference>
<reference evidence="4" key="1">
    <citation type="submission" date="2006-10" db="EMBL/GenBank/DDBJ databases">
        <authorList>
            <person name="Amadeo P."/>
            <person name="Zhao Q."/>
            <person name="Wortman J."/>
            <person name="Fraser-Liggett C."/>
            <person name="Carlton J."/>
        </authorList>
    </citation>
    <scope>NUCLEOTIDE SEQUENCE</scope>
    <source>
        <strain evidence="4">G3</strain>
    </source>
</reference>
<dbReference type="GO" id="GO:0005634">
    <property type="term" value="C:nucleus"/>
    <property type="evidence" value="ECO:0000318"/>
    <property type="project" value="GO_Central"/>
</dbReference>
<dbReference type="EMBL" id="DS116674">
    <property type="protein sequence ID" value="EAX82470.1"/>
    <property type="molecule type" value="Genomic_DNA"/>
</dbReference>
<dbReference type="InterPro" id="IPR009057">
    <property type="entry name" value="Homeodomain-like_sf"/>
</dbReference>
<evidence type="ECO:0000259" key="2">
    <source>
        <dbReference type="PROSITE" id="PS50090"/>
    </source>
</evidence>
<keyword evidence="4" id="KW-0238">DNA-binding</keyword>
<dbReference type="KEGG" id="tva:4740099"/>
<dbReference type="RefSeq" id="XP_001295400.1">
    <property type="nucleotide sequence ID" value="XM_001295399.1"/>
</dbReference>
<feature type="domain" description="Myb-like" evidence="2">
    <location>
        <begin position="64"/>
        <end position="114"/>
    </location>
</feature>
<feature type="domain" description="Myb-like" evidence="2">
    <location>
        <begin position="14"/>
        <end position="63"/>
    </location>
</feature>
<dbReference type="InParanoid" id="A2GK47"/>
<dbReference type="PANTHER" id="PTHR45614:SF253">
    <property type="entry name" value="CHROMOSOME UNDETERMINED SCAFFOLD_38, WHOLE GENOME SHOTGUN SEQUENCE"/>
    <property type="match status" value="1"/>
</dbReference>
<dbReference type="Proteomes" id="UP000001542">
    <property type="component" value="Unassembled WGS sequence"/>
</dbReference>
<dbReference type="STRING" id="5722.A2GK47"/>
<dbReference type="PROSITE" id="PS51294">
    <property type="entry name" value="HTH_MYB"/>
    <property type="match status" value="2"/>
</dbReference>
<evidence type="ECO:0000256" key="1">
    <source>
        <dbReference type="SAM" id="MobiDB-lite"/>
    </source>
</evidence>
<dbReference type="AlphaFoldDB" id="A2GK47"/>
<feature type="domain" description="HTH myb-type" evidence="3">
    <location>
        <begin position="9"/>
        <end position="67"/>
    </location>
</feature>
<dbReference type="Gene3D" id="1.10.10.60">
    <property type="entry name" value="Homeodomain-like"/>
    <property type="match status" value="2"/>
</dbReference>
<dbReference type="GO" id="GO:0006355">
    <property type="term" value="P:regulation of DNA-templated transcription"/>
    <property type="evidence" value="ECO:0000318"/>
    <property type="project" value="GO_Central"/>
</dbReference>
<evidence type="ECO:0000259" key="3">
    <source>
        <dbReference type="PROSITE" id="PS51294"/>
    </source>
</evidence>
<dbReference type="GO" id="GO:0000981">
    <property type="term" value="F:DNA-binding transcription factor activity, RNA polymerase II-specific"/>
    <property type="evidence" value="ECO:0000318"/>
    <property type="project" value="GO_Central"/>
</dbReference>
<keyword evidence="5" id="KW-1185">Reference proteome</keyword>
<dbReference type="InterPro" id="IPR001005">
    <property type="entry name" value="SANT/Myb"/>
</dbReference>
<dbReference type="VEuPathDB" id="TrichDB:TVAGG3_0456960"/>
<dbReference type="SMART" id="SM00717">
    <property type="entry name" value="SANT"/>
    <property type="match status" value="2"/>
</dbReference>
<sequence>MDSKKTIKDKIFTKSPFTAKEDEKLRKIVKSYERINEINWQFVAQQMETRNSRQCKDRWINYLDSKINREPFRMEENYYLLKLVEEYGRKWKFIAKKLKNRTDVSVKAQYRKLMRRSANLQNVHLISTTSYSIRGKSKKSVNNDEESKAINQSCNQNRNEAKSVFDLLLKKSSGASRHFVPSSPEDV</sequence>
<dbReference type="InterPro" id="IPR050560">
    <property type="entry name" value="MYB_TF"/>
</dbReference>
<feature type="domain" description="HTH myb-type" evidence="3">
    <location>
        <begin position="80"/>
        <end position="118"/>
    </location>
</feature>
<dbReference type="SMR" id="A2GK47"/>
<dbReference type="eggNOG" id="KOG0048">
    <property type="taxonomic scope" value="Eukaryota"/>
</dbReference>
<dbReference type="InterPro" id="IPR017930">
    <property type="entry name" value="Myb_dom"/>
</dbReference>
<evidence type="ECO:0000313" key="4">
    <source>
        <dbReference type="EMBL" id="EAX82470.1"/>
    </source>
</evidence>
<dbReference type="Pfam" id="PF13921">
    <property type="entry name" value="Myb_DNA-bind_6"/>
    <property type="match status" value="1"/>
</dbReference>
<protein>
    <submittedName>
        <fullName evidence="4">Myb-like DNA-binding domain containing protein</fullName>
    </submittedName>
</protein>
<gene>
    <name evidence="4" type="ORF">TVAG_145110</name>
</gene>
<dbReference type="CDD" id="cd00167">
    <property type="entry name" value="SANT"/>
    <property type="match status" value="2"/>
</dbReference>
<proteinExistence type="predicted"/>
<name>A2GK47_TRIV3</name>
<reference evidence="4" key="2">
    <citation type="journal article" date="2007" name="Science">
        <title>Draft genome sequence of the sexually transmitted pathogen Trichomonas vaginalis.</title>
        <authorList>
            <person name="Carlton J.M."/>
            <person name="Hirt R.P."/>
            <person name="Silva J.C."/>
            <person name="Delcher A.L."/>
            <person name="Schatz M."/>
            <person name="Zhao Q."/>
            <person name="Wortman J.R."/>
            <person name="Bidwell S.L."/>
            <person name="Alsmark U.C.M."/>
            <person name="Besteiro S."/>
            <person name="Sicheritz-Ponten T."/>
            <person name="Noel C.J."/>
            <person name="Dacks J.B."/>
            <person name="Foster P.G."/>
            <person name="Simillion C."/>
            <person name="Van de Peer Y."/>
            <person name="Miranda-Saavedra D."/>
            <person name="Barton G.J."/>
            <person name="Westrop G.D."/>
            <person name="Mueller S."/>
            <person name="Dessi D."/>
            <person name="Fiori P.L."/>
            <person name="Ren Q."/>
            <person name="Paulsen I."/>
            <person name="Zhang H."/>
            <person name="Bastida-Corcuera F.D."/>
            <person name="Simoes-Barbosa A."/>
            <person name="Brown M.T."/>
            <person name="Hayes R.D."/>
            <person name="Mukherjee M."/>
            <person name="Okumura C.Y."/>
            <person name="Schneider R."/>
            <person name="Smith A.J."/>
            <person name="Vanacova S."/>
            <person name="Villalvazo M."/>
            <person name="Haas B.J."/>
            <person name="Pertea M."/>
            <person name="Feldblyum T.V."/>
            <person name="Utterback T.R."/>
            <person name="Shu C.L."/>
            <person name="Osoegawa K."/>
            <person name="de Jong P.J."/>
            <person name="Hrdy I."/>
            <person name="Horvathova L."/>
            <person name="Zubacova Z."/>
            <person name="Dolezal P."/>
            <person name="Malik S.B."/>
            <person name="Logsdon J.M. Jr."/>
            <person name="Henze K."/>
            <person name="Gupta A."/>
            <person name="Wang C.C."/>
            <person name="Dunne R.L."/>
            <person name="Upcroft J.A."/>
            <person name="Upcroft P."/>
            <person name="White O."/>
            <person name="Salzberg S.L."/>
            <person name="Tang P."/>
            <person name="Chiu C.-H."/>
            <person name="Lee Y.-S."/>
            <person name="Embley T.M."/>
            <person name="Coombs G.H."/>
            <person name="Mottram J.C."/>
            <person name="Tachezy J."/>
            <person name="Fraser-Liggett C.M."/>
            <person name="Johnson P.J."/>
        </authorList>
    </citation>
    <scope>NUCLEOTIDE SEQUENCE [LARGE SCALE GENOMIC DNA]</scope>
    <source>
        <strain evidence="4">G3</strain>
    </source>
</reference>
<dbReference type="VEuPathDB" id="TrichDB:TVAG_145110"/>
<dbReference type="GO" id="GO:0000978">
    <property type="term" value="F:RNA polymerase II cis-regulatory region sequence-specific DNA binding"/>
    <property type="evidence" value="ECO:0000318"/>
    <property type="project" value="GO_Central"/>
</dbReference>
<dbReference type="PANTHER" id="PTHR45614">
    <property type="entry name" value="MYB PROTEIN-RELATED"/>
    <property type="match status" value="1"/>
</dbReference>
<feature type="region of interest" description="Disordered" evidence="1">
    <location>
        <begin position="136"/>
        <end position="155"/>
    </location>
</feature>